<dbReference type="Proteomes" id="UP000738431">
    <property type="component" value="Chromosome"/>
</dbReference>
<name>A0ABZ1C4Y5_9BACT</name>
<reference evidence="3 4" key="2">
    <citation type="submission" date="2023-12" db="EMBL/GenBank/DDBJ databases">
        <title>Description of an unclassified Opitutus bacterium of Verrucomicrobiota.</title>
        <authorList>
            <person name="Zhang D.-F."/>
        </authorList>
    </citation>
    <scope>NUCLEOTIDE SEQUENCE [LARGE SCALE GENOMIC DNA]</scope>
    <source>
        <strain evidence="3 4">WL0086</strain>
    </source>
</reference>
<sequence>MPEKPSPDSTPPPPDPGTTRSPFKLKPKTDFTVTNPPIPRGEASPDHDVWALRQAAGDGTRPPLPGDDPDALEFPDLEPIEIRPSRRRRDYWFLMILGNSVLGLITFFGWGNPFLQACGLGGMAAYTLSLTWVMWFVISRY</sequence>
<accession>A0ABZ1C4Y5</accession>
<keyword evidence="2" id="KW-0812">Transmembrane</keyword>
<feature type="transmembrane region" description="Helical" evidence="2">
    <location>
        <begin position="114"/>
        <end position="138"/>
    </location>
</feature>
<dbReference type="EMBL" id="CP139781">
    <property type="protein sequence ID" value="WRQ86710.1"/>
    <property type="molecule type" value="Genomic_DNA"/>
</dbReference>
<evidence type="ECO:0000313" key="4">
    <source>
        <dbReference type="Proteomes" id="UP000738431"/>
    </source>
</evidence>
<proteinExistence type="predicted"/>
<keyword evidence="4" id="KW-1185">Reference proteome</keyword>
<reference evidence="3 4" key="1">
    <citation type="submission" date="2021-08" db="EMBL/GenBank/DDBJ databases">
        <authorList>
            <person name="Zhang D."/>
            <person name="Zhang A."/>
            <person name="Wang L."/>
        </authorList>
    </citation>
    <scope>NUCLEOTIDE SEQUENCE [LARGE SCALE GENOMIC DNA]</scope>
    <source>
        <strain evidence="3 4">WL0086</strain>
    </source>
</reference>
<feature type="region of interest" description="Disordered" evidence="1">
    <location>
        <begin position="1"/>
        <end position="47"/>
    </location>
</feature>
<evidence type="ECO:0000313" key="3">
    <source>
        <dbReference type="EMBL" id="WRQ86710.1"/>
    </source>
</evidence>
<gene>
    <name evidence="3" type="ORF">K1X11_018005</name>
</gene>
<evidence type="ECO:0000256" key="2">
    <source>
        <dbReference type="SAM" id="Phobius"/>
    </source>
</evidence>
<organism evidence="3 4">
    <name type="scientific">Actomonas aquatica</name>
    <dbReference type="NCBI Taxonomy" id="2866162"/>
    <lineage>
        <taxon>Bacteria</taxon>
        <taxon>Pseudomonadati</taxon>
        <taxon>Verrucomicrobiota</taxon>
        <taxon>Opitutia</taxon>
        <taxon>Opitutales</taxon>
        <taxon>Opitutaceae</taxon>
        <taxon>Actomonas</taxon>
    </lineage>
</organism>
<dbReference type="RefSeq" id="WP_221030548.1">
    <property type="nucleotide sequence ID" value="NZ_CP139781.1"/>
</dbReference>
<feature type="transmembrane region" description="Helical" evidence="2">
    <location>
        <begin position="91"/>
        <end position="108"/>
    </location>
</feature>
<evidence type="ECO:0000256" key="1">
    <source>
        <dbReference type="SAM" id="MobiDB-lite"/>
    </source>
</evidence>
<keyword evidence="2" id="KW-1133">Transmembrane helix</keyword>
<protein>
    <submittedName>
        <fullName evidence="3">Uncharacterized protein</fullName>
    </submittedName>
</protein>
<keyword evidence="2" id="KW-0472">Membrane</keyword>